<comment type="caution">
    <text evidence="1">The sequence shown here is derived from an EMBL/GenBank/DDBJ whole genome shotgun (WGS) entry which is preliminary data.</text>
</comment>
<evidence type="ECO:0000313" key="2">
    <source>
        <dbReference type="Proteomes" id="UP000093508"/>
    </source>
</evidence>
<reference evidence="1 2" key="1">
    <citation type="submission" date="2016-07" db="EMBL/GenBank/DDBJ databases">
        <authorList>
            <person name="Jeong J.-J."/>
            <person name="Kim D.W."/>
            <person name="Sang M.K."/>
            <person name="Choi I.-G."/>
            <person name="Kim K.D."/>
        </authorList>
    </citation>
    <scope>NUCLEOTIDE SEQUENCE [LARGE SCALE GENOMIC DNA]</scope>
    <source>
        <strain evidence="1 2">C-26</strain>
    </source>
</reference>
<evidence type="ECO:0000313" key="1">
    <source>
        <dbReference type="EMBL" id="OCA77762.1"/>
    </source>
</evidence>
<keyword evidence="2" id="KW-1185">Reference proteome</keyword>
<evidence type="ECO:0008006" key="3">
    <source>
        <dbReference type="Google" id="ProtNLM"/>
    </source>
</evidence>
<dbReference type="Proteomes" id="UP000093508">
    <property type="component" value="Unassembled WGS sequence"/>
</dbReference>
<dbReference type="RefSeq" id="WP_066697890.1">
    <property type="nucleotide sequence ID" value="NZ_FRBM01000006.1"/>
</dbReference>
<protein>
    <recommendedName>
        <fullName evidence="3">GLPGLI family protein</fullName>
    </recommendedName>
</protein>
<proteinExistence type="predicted"/>
<organism evidence="1 2">
    <name type="scientific">Chryseobacterium contaminans</name>
    <dbReference type="NCBI Taxonomy" id="1423959"/>
    <lineage>
        <taxon>Bacteria</taxon>
        <taxon>Pseudomonadati</taxon>
        <taxon>Bacteroidota</taxon>
        <taxon>Flavobacteriia</taxon>
        <taxon>Flavobacteriales</taxon>
        <taxon>Weeksellaceae</taxon>
        <taxon>Chryseobacterium group</taxon>
        <taxon>Chryseobacterium</taxon>
    </lineage>
</organism>
<dbReference type="EMBL" id="MAYF01000312">
    <property type="protein sequence ID" value="OCA77762.1"/>
    <property type="molecule type" value="Genomic_DNA"/>
</dbReference>
<sequence length="68" mass="8011">MKKIFTSFFFLGLLVMFHAQWTSVTFKGKTIRERSQAKSFYSLDISLLRFQLERAQETGHRIATNTYS</sequence>
<name>A0ABX2X344_9FLAO</name>
<accession>A0ABX2X344</accession>
<gene>
    <name evidence="1" type="ORF">BBH99_02200</name>
</gene>